<evidence type="ECO:0000256" key="2">
    <source>
        <dbReference type="HAMAP-Rule" id="MF_00758"/>
    </source>
</evidence>
<evidence type="ECO:0000313" key="4">
    <source>
        <dbReference type="Proteomes" id="UP000502608"/>
    </source>
</evidence>
<dbReference type="KEGG" id="saes:HBH39_12240"/>
<dbReference type="InterPro" id="IPR003774">
    <property type="entry name" value="AlgH-like"/>
</dbReference>
<gene>
    <name evidence="3" type="ORF">HBH39_12240</name>
</gene>
<evidence type="ECO:0000256" key="1">
    <source>
        <dbReference type="ARBA" id="ARBA00009600"/>
    </source>
</evidence>
<dbReference type="PANTHER" id="PTHR30327">
    <property type="entry name" value="UNCHARACTERIZED PROTEIN YQGE"/>
    <property type="match status" value="1"/>
</dbReference>
<dbReference type="PANTHER" id="PTHR30327:SF1">
    <property type="entry name" value="UPF0301 PROTEIN YQGE"/>
    <property type="match status" value="1"/>
</dbReference>
<dbReference type="SUPFAM" id="SSF143456">
    <property type="entry name" value="VC0467-like"/>
    <property type="match status" value="1"/>
</dbReference>
<name>A0A6G9QKS0_9GAMM</name>
<comment type="similarity">
    <text evidence="1 2">Belongs to the UPF0301 (AlgH) family.</text>
</comment>
<proteinExistence type="inferred from homology"/>
<dbReference type="Pfam" id="PF02622">
    <property type="entry name" value="DUF179"/>
    <property type="match status" value="1"/>
</dbReference>
<dbReference type="RefSeq" id="WP_167678667.1">
    <property type="nucleotide sequence ID" value="NZ_CP050313.1"/>
</dbReference>
<organism evidence="3 4">
    <name type="scientific">Shewanella aestuarii</name>
    <dbReference type="NCBI Taxonomy" id="1028752"/>
    <lineage>
        <taxon>Bacteria</taxon>
        <taxon>Pseudomonadati</taxon>
        <taxon>Pseudomonadota</taxon>
        <taxon>Gammaproteobacteria</taxon>
        <taxon>Alteromonadales</taxon>
        <taxon>Shewanellaceae</taxon>
        <taxon>Shewanella</taxon>
    </lineage>
</organism>
<dbReference type="EMBL" id="CP050313">
    <property type="protein sequence ID" value="QIR15160.1"/>
    <property type="molecule type" value="Genomic_DNA"/>
</dbReference>
<evidence type="ECO:0000313" key="3">
    <source>
        <dbReference type="EMBL" id="QIR15160.1"/>
    </source>
</evidence>
<dbReference type="GO" id="GO:0005829">
    <property type="term" value="C:cytosol"/>
    <property type="evidence" value="ECO:0007669"/>
    <property type="project" value="TreeGrafter"/>
</dbReference>
<sequence>MDSLQGHLLIAMPSLEETFFERSVIYLCEHDDKGAMGLIINRPIGLELEDLLEQMGLNPPAELAFQINSQVLVGGPVAPDRGFVLHTPQSDWINSHKVSDDCMLTTSRDVLSAIGTKNSPSNYLVALGYAGWGKDQLEQELAENTWLTIKATPDLLYNKNPEHLWEIASKQLGFDMWQLSNQVGHA</sequence>
<keyword evidence="4" id="KW-1185">Reference proteome</keyword>
<dbReference type="AlphaFoldDB" id="A0A6G9QKS0"/>
<dbReference type="HAMAP" id="MF_00758">
    <property type="entry name" value="UPF0301"/>
    <property type="match status" value="1"/>
</dbReference>
<reference evidence="3 4" key="1">
    <citation type="submission" date="2020-03" db="EMBL/GenBank/DDBJ databases">
        <title>Complete genome sequence of Shewanella sp.</title>
        <authorList>
            <person name="Kim Y.-S."/>
            <person name="Kim S.-J."/>
            <person name="Jung H.-K."/>
            <person name="Kim K.-H."/>
        </authorList>
    </citation>
    <scope>NUCLEOTIDE SEQUENCE [LARGE SCALE GENOMIC DNA]</scope>
    <source>
        <strain evidence="3 4">PN3F2</strain>
    </source>
</reference>
<dbReference type="Gene3D" id="3.40.1740.10">
    <property type="entry name" value="VC0467-like"/>
    <property type="match status" value="1"/>
</dbReference>
<dbReference type="Proteomes" id="UP000502608">
    <property type="component" value="Chromosome"/>
</dbReference>
<protein>
    <recommendedName>
        <fullName evidence="2">UPF0301 protein HBH39_12240</fullName>
    </recommendedName>
</protein>
<accession>A0A6G9QKS0</accession>
<dbReference type="NCBIfam" id="NF001266">
    <property type="entry name" value="PRK00228.1-1"/>
    <property type="match status" value="1"/>
</dbReference>